<dbReference type="eggNOG" id="ENOG5030HSU">
    <property type="taxonomic scope" value="Bacteria"/>
</dbReference>
<dbReference type="HOGENOM" id="CLU_058016_1_0_11"/>
<organism evidence="3 4">
    <name type="scientific">Corynebacterium resistens (strain DSM 45100 / JCM 12819 / GTC 2026 / SICGH 158)</name>
    <dbReference type="NCBI Taxonomy" id="662755"/>
    <lineage>
        <taxon>Bacteria</taxon>
        <taxon>Bacillati</taxon>
        <taxon>Actinomycetota</taxon>
        <taxon>Actinomycetes</taxon>
        <taxon>Mycobacteriales</taxon>
        <taxon>Corynebacteriaceae</taxon>
        <taxon>Corynebacterium</taxon>
    </lineage>
</organism>
<dbReference type="InterPro" id="IPR021373">
    <property type="entry name" value="DUF2993"/>
</dbReference>
<gene>
    <name evidence="3" type="ordered locus">CRES_1968</name>
</gene>
<reference evidence="3 4" key="1">
    <citation type="journal article" date="2012" name="BMC Genomics">
        <title>Complete genome sequence, lifestyle, and multi-drug resistance of the human pathogen Corynebacterium resistens DSM 45100 isolated from blood samples of a leukemia patient.</title>
        <authorList>
            <person name="Schroder J."/>
            <person name="Maus I."/>
            <person name="Meyer K."/>
            <person name="Wordemann S."/>
            <person name="Blom J."/>
            <person name="Jaenicke S."/>
            <person name="Schneider J."/>
            <person name="Trost E."/>
            <person name="Tauch A."/>
        </authorList>
    </citation>
    <scope>NUCLEOTIDE SEQUENCE [LARGE SCALE GENOMIC DNA]</scope>
    <source>
        <strain evidence="4">DSM 45100 / JCM 12819 / CCUG 50093 / GTC 2026 / SICGH 158</strain>
    </source>
</reference>
<sequence>MNTPQNPYPQQPNQGQAAPTQSFPAASQPGGSGGYGANMNQPGWGPNPQPAKKKSGKGWKILIGIVVVVALLLVLAEFGVRAFLSNQITNGVKEQAAQSDSPLASDPEVSFGSSPVLLGLATGKISHLNMHIPSSLNVTYPDSDKSKPDVKGNPEIRMQARDIKGTSQEDMRIGDLNMQTEIPTELMLAQAQEGQAKQTPQGGGLEGAIAGLMTLTGIKPDPEAGVLNFEIGGGIASLAMKPTAKDGKMTMDVEGGKVLGMNMPESFVNSIRDSLTKNAQDAMIKGMEVTDVKVTDHGMELKLHGTDVDMNELGNAGATSTQGKGNSRGAEERSERPGKPDSPYGSSGDGYGSSQAA</sequence>
<dbReference type="AlphaFoldDB" id="F8E349"/>
<keyword evidence="2" id="KW-0472">Membrane</keyword>
<feature type="compositionally biased region" description="Pro residues" evidence="1">
    <location>
        <begin position="1"/>
        <end position="10"/>
    </location>
</feature>
<evidence type="ECO:0000313" key="4">
    <source>
        <dbReference type="Proteomes" id="UP000000492"/>
    </source>
</evidence>
<feature type="region of interest" description="Disordered" evidence="1">
    <location>
        <begin position="1"/>
        <end position="53"/>
    </location>
</feature>
<feature type="compositionally biased region" description="Basic and acidic residues" evidence="1">
    <location>
        <begin position="329"/>
        <end position="339"/>
    </location>
</feature>
<evidence type="ECO:0000313" key="3">
    <source>
        <dbReference type="EMBL" id="AEI10321.1"/>
    </source>
</evidence>
<feature type="transmembrane region" description="Helical" evidence="2">
    <location>
        <begin position="61"/>
        <end position="84"/>
    </location>
</feature>
<name>F8E349_CORRG</name>
<dbReference type="EMBL" id="CP002857">
    <property type="protein sequence ID" value="AEI10321.1"/>
    <property type="molecule type" value="Genomic_DNA"/>
</dbReference>
<keyword evidence="4" id="KW-1185">Reference proteome</keyword>
<feature type="compositionally biased region" description="Low complexity" evidence="1">
    <location>
        <begin position="11"/>
        <end position="21"/>
    </location>
</feature>
<protein>
    <recommendedName>
        <fullName evidence="5">Secreted protein</fullName>
    </recommendedName>
</protein>
<evidence type="ECO:0000256" key="1">
    <source>
        <dbReference type="SAM" id="MobiDB-lite"/>
    </source>
</evidence>
<proteinExistence type="predicted"/>
<keyword evidence="2" id="KW-0812">Transmembrane</keyword>
<dbReference type="Proteomes" id="UP000000492">
    <property type="component" value="Chromosome"/>
</dbReference>
<keyword evidence="2" id="KW-1133">Transmembrane helix</keyword>
<dbReference type="KEGG" id="crd:CRES_1968"/>
<dbReference type="STRING" id="662755.CRES_1968"/>
<dbReference type="Pfam" id="PF11209">
    <property type="entry name" value="LmeA"/>
    <property type="match status" value="1"/>
</dbReference>
<accession>F8E349</accession>
<evidence type="ECO:0008006" key="5">
    <source>
        <dbReference type="Google" id="ProtNLM"/>
    </source>
</evidence>
<feature type="compositionally biased region" description="Low complexity" evidence="1">
    <location>
        <begin position="341"/>
        <end position="357"/>
    </location>
</feature>
<evidence type="ECO:0000256" key="2">
    <source>
        <dbReference type="SAM" id="Phobius"/>
    </source>
</evidence>
<feature type="region of interest" description="Disordered" evidence="1">
    <location>
        <begin position="307"/>
        <end position="357"/>
    </location>
</feature>